<feature type="coiled-coil region" evidence="7">
    <location>
        <begin position="378"/>
        <end position="414"/>
    </location>
</feature>
<evidence type="ECO:0000256" key="3">
    <source>
        <dbReference type="ARBA" id="ARBA00022737"/>
    </source>
</evidence>
<feature type="repeat" description="TPR" evidence="6">
    <location>
        <begin position="166"/>
        <end position="199"/>
    </location>
</feature>
<dbReference type="SMART" id="SM00421">
    <property type="entry name" value="HTH_LUXR"/>
    <property type="match status" value="1"/>
</dbReference>
<dbReference type="InterPro" id="IPR019734">
    <property type="entry name" value="TPR_rpt"/>
</dbReference>
<evidence type="ECO:0000256" key="1">
    <source>
        <dbReference type="ARBA" id="ARBA00004496"/>
    </source>
</evidence>
<feature type="transmembrane region" description="Helical" evidence="8">
    <location>
        <begin position="353"/>
        <end position="375"/>
    </location>
</feature>
<dbReference type="GO" id="GO:0003677">
    <property type="term" value="F:DNA binding"/>
    <property type="evidence" value="ECO:0007669"/>
    <property type="project" value="InterPro"/>
</dbReference>
<dbReference type="GO" id="GO:0005737">
    <property type="term" value="C:cytoplasm"/>
    <property type="evidence" value="ECO:0007669"/>
    <property type="project" value="UniProtKB-SubCell"/>
</dbReference>
<evidence type="ECO:0000256" key="5">
    <source>
        <dbReference type="ARBA" id="ARBA00038253"/>
    </source>
</evidence>
<dbReference type="SMART" id="SM00028">
    <property type="entry name" value="TPR"/>
    <property type="match status" value="5"/>
</dbReference>
<gene>
    <name evidence="11" type="ORF">C3K47_04320</name>
</gene>
<protein>
    <recommendedName>
        <fullName evidence="10">HTH luxR-type domain-containing protein</fullName>
    </recommendedName>
</protein>
<dbReference type="Gene3D" id="1.25.40.10">
    <property type="entry name" value="Tetratricopeptide repeat domain"/>
    <property type="match status" value="2"/>
</dbReference>
<name>A0A2S5A7X3_9SPHI</name>
<evidence type="ECO:0000256" key="7">
    <source>
        <dbReference type="SAM" id="Coils"/>
    </source>
</evidence>
<accession>A0A2S5A7X3</accession>
<comment type="caution">
    <text evidence="11">The sequence shown here is derived from an EMBL/GenBank/DDBJ whole genome shotgun (WGS) entry which is preliminary data.</text>
</comment>
<dbReference type="AlphaFoldDB" id="A0A2S5A7X3"/>
<feature type="chain" id="PRO_5015565698" description="HTH luxR-type domain-containing protein" evidence="9">
    <location>
        <begin position="20"/>
        <end position="543"/>
    </location>
</feature>
<dbReference type="PANTHER" id="PTHR46630">
    <property type="entry name" value="TETRATRICOPEPTIDE REPEAT PROTEIN 29"/>
    <property type="match status" value="1"/>
</dbReference>
<keyword evidence="2" id="KW-0963">Cytoplasm</keyword>
<evidence type="ECO:0000256" key="2">
    <source>
        <dbReference type="ARBA" id="ARBA00022490"/>
    </source>
</evidence>
<evidence type="ECO:0000256" key="8">
    <source>
        <dbReference type="SAM" id="Phobius"/>
    </source>
</evidence>
<dbReference type="OrthoDB" id="1523128at2"/>
<evidence type="ECO:0000313" key="12">
    <source>
        <dbReference type="Proteomes" id="UP000236893"/>
    </source>
</evidence>
<dbReference type="PROSITE" id="PS50293">
    <property type="entry name" value="TPR_REGION"/>
    <property type="match status" value="1"/>
</dbReference>
<dbReference type="RefSeq" id="WP_103787883.1">
    <property type="nucleotide sequence ID" value="NZ_PQVF01000002.1"/>
</dbReference>
<dbReference type="InterPro" id="IPR000792">
    <property type="entry name" value="Tscrpt_reg_LuxR_C"/>
</dbReference>
<keyword evidence="8" id="KW-1133">Transmembrane helix</keyword>
<feature type="repeat" description="TPR" evidence="6">
    <location>
        <begin position="246"/>
        <end position="279"/>
    </location>
</feature>
<evidence type="ECO:0000259" key="10">
    <source>
        <dbReference type="SMART" id="SM00421"/>
    </source>
</evidence>
<keyword evidence="4 6" id="KW-0802">TPR repeat</keyword>
<dbReference type="InterPro" id="IPR051476">
    <property type="entry name" value="Bac_ResReg_Asp_Phosphatase"/>
</dbReference>
<evidence type="ECO:0000256" key="4">
    <source>
        <dbReference type="ARBA" id="ARBA00022803"/>
    </source>
</evidence>
<reference evidence="11 12" key="1">
    <citation type="submission" date="2018-01" db="EMBL/GenBank/DDBJ databases">
        <authorList>
            <person name="Gaut B.S."/>
            <person name="Morton B.R."/>
            <person name="Clegg M.T."/>
            <person name="Duvall M.R."/>
        </authorList>
    </citation>
    <scope>NUCLEOTIDE SEQUENCE [LARGE SCALE GENOMIC DNA]</scope>
    <source>
        <strain evidence="11 12">HR-AV</strain>
    </source>
</reference>
<dbReference type="Pfam" id="PF13374">
    <property type="entry name" value="TPR_10"/>
    <property type="match status" value="1"/>
</dbReference>
<dbReference type="InterPro" id="IPR011990">
    <property type="entry name" value="TPR-like_helical_dom_sf"/>
</dbReference>
<dbReference type="InterPro" id="IPR016032">
    <property type="entry name" value="Sig_transdc_resp-reg_C-effctor"/>
</dbReference>
<dbReference type="PANTHER" id="PTHR46630:SF1">
    <property type="entry name" value="TETRATRICOPEPTIDE REPEAT PROTEIN 29"/>
    <property type="match status" value="1"/>
</dbReference>
<keyword evidence="8" id="KW-0472">Membrane</keyword>
<organism evidence="11 12">
    <name type="scientific">Solitalea longa</name>
    <dbReference type="NCBI Taxonomy" id="2079460"/>
    <lineage>
        <taxon>Bacteria</taxon>
        <taxon>Pseudomonadati</taxon>
        <taxon>Bacteroidota</taxon>
        <taxon>Sphingobacteriia</taxon>
        <taxon>Sphingobacteriales</taxon>
        <taxon>Sphingobacteriaceae</taxon>
        <taxon>Solitalea</taxon>
    </lineage>
</organism>
<feature type="repeat" description="TPR" evidence="6">
    <location>
        <begin position="206"/>
        <end position="239"/>
    </location>
</feature>
<dbReference type="Pfam" id="PF13424">
    <property type="entry name" value="TPR_12"/>
    <property type="match status" value="2"/>
</dbReference>
<keyword evidence="12" id="KW-1185">Reference proteome</keyword>
<keyword evidence="7" id="KW-0175">Coiled coil</keyword>
<dbReference type="SUPFAM" id="SSF48452">
    <property type="entry name" value="TPR-like"/>
    <property type="match status" value="2"/>
</dbReference>
<sequence length="543" mass="62953">MRFSALFLMLFCLVQLLKAQSVSSIDSLKKALKHTEDELSKLAITNELSEELYKNNPSQALAYAHESELLAQNLGSDSLLNNAYINQATAYLHIGNYPKALQLYQKAIIGAQKLGDSNALFSVYERLGILYHFQNNNRKAIQYFFYALTQFSKKNITNKKLIERKAYLLKNIGIVYNETKNYSMSADYFNQALTLAKQLNNHELMANVLNYQGSLFLNQGNKDLALKQYLEALQLRKESNNKWGLASSYLSIGQYYFNQKDYANAEIYLKEAIESGKQVNFWPNVSMSSLYLYQLYKQKGDYKNALTAFELNNAVNDTLFSIDRVRKMQQLEMQYDFDRKQAELKAQQRKKEMYYWLGTITLFFLLSAVFVLYLWQRNKTKKIELEQLNLQLANQELETDLVTKEQELAAHIKHLSSKNELINEVSEKLLAIKQNVNAKTQNSVQKITMDIQANLQPELLDELELRFQQVNENFYKNLNDKFVDLTPSERRLCALLKLNMSTKDISTMTHQSTKAIDVARTRLRKKLNLTGTDQSLAEFLEQF</sequence>
<feature type="repeat" description="TPR" evidence="6">
    <location>
        <begin position="81"/>
        <end position="114"/>
    </location>
</feature>
<dbReference type="PROSITE" id="PS50005">
    <property type="entry name" value="TPR"/>
    <property type="match status" value="4"/>
</dbReference>
<feature type="domain" description="HTH luxR-type" evidence="10">
    <location>
        <begin position="482"/>
        <end position="539"/>
    </location>
</feature>
<comment type="similarity">
    <text evidence="5">Belongs to the Rap family.</text>
</comment>
<dbReference type="Proteomes" id="UP000236893">
    <property type="component" value="Unassembled WGS sequence"/>
</dbReference>
<keyword evidence="9" id="KW-0732">Signal</keyword>
<evidence type="ECO:0000256" key="6">
    <source>
        <dbReference type="PROSITE-ProRule" id="PRU00339"/>
    </source>
</evidence>
<dbReference type="EMBL" id="PQVF01000002">
    <property type="protein sequence ID" value="POY38626.1"/>
    <property type="molecule type" value="Genomic_DNA"/>
</dbReference>
<comment type="subcellular location">
    <subcellularLocation>
        <location evidence="1">Cytoplasm</location>
    </subcellularLocation>
</comment>
<dbReference type="GO" id="GO:0006355">
    <property type="term" value="P:regulation of DNA-templated transcription"/>
    <property type="evidence" value="ECO:0007669"/>
    <property type="project" value="InterPro"/>
</dbReference>
<keyword evidence="8" id="KW-0812">Transmembrane</keyword>
<dbReference type="SUPFAM" id="SSF46894">
    <property type="entry name" value="C-terminal effector domain of the bipartite response regulators"/>
    <property type="match status" value="1"/>
</dbReference>
<keyword evidence="3" id="KW-0677">Repeat</keyword>
<proteinExistence type="inferred from homology"/>
<evidence type="ECO:0000313" key="11">
    <source>
        <dbReference type="EMBL" id="POY38626.1"/>
    </source>
</evidence>
<feature type="signal peptide" evidence="9">
    <location>
        <begin position="1"/>
        <end position="19"/>
    </location>
</feature>
<evidence type="ECO:0000256" key="9">
    <source>
        <dbReference type="SAM" id="SignalP"/>
    </source>
</evidence>